<dbReference type="RefSeq" id="WP_068147260.1">
    <property type="nucleotide sequence ID" value="NZ_JBHSCR010000034.1"/>
</dbReference>
<feature type="transmembrane region" description="Helical" evidence="1">
    <location>
        <begin position="9"/>
        <end position="28"/>
    </location>
</feature>
<organism evidence="2 3">
    <name type="scientific">Kordiimonas lipolytica</name>
    <dbReference type="NCBI Taxonomy" id="1662421"/>
    <lineage>
        <taxon>Bacteria</taxon>
        <taxon>Pseudomonadati</taxon>
        <taxon>Pseudomonadota</taxon>
        <taxon>Alphaproteobacteria</taxon>
        <taxon>Kordiimonadales</taxon>
        <taxon>Kordiimonadaceae</taxon>
        <taxon>Kordiimonas</taxon>
    </lineage>
</organism>
<name>A0ABV8UEC9_9PROT</name>
<evidence type="ECO:0000313" key="2">
    <source>
        <dbReference type="EMBL" id="MFC4349599.1"/>
    </source>
</evidence>
<protein>
    <recommendedName>
        <fullName evidence="4">SMODS-associating 2TM beta-strand rich effector domain-containing protein</fullName>
    </recommendedName>
</protein>
<keyword evidence="1" id="KW-0472">Membrane</keyword>
<gene>
    <name evidence="2" type="ORF">ACFO5Q_17245</name>
</gene>
<comment type="caution">
    <text evidence="2">The sequence shown here is derived from an EMBL/GenBank/DDBJ whole genome shotgun (WGS) entry which is preliminary data.</text>
</comment>
<feature type="transmembrane region" description="Helical" evidence="1">
    <location>
        <begin position="40"/>
        <end position="58"/>
    </location>
</feature>
<evidence type="ECO:0000313" key="3">
    <source>
        <dbReference type="Proteomes" id="UP001595776"/>
    </source>
</evidence>
<proteinExistence type="predicted"/>
<accession>A0ABV8UEC9</accession>
<keyword evidence="3" id="KW-1185">Reference proteome</keyword>
<dbReference type="Proteomes" id="UP001595776">
    <property type="component" value="Unassembled WGS sequence"/>
</dbReference>
<evidence type="ECO:0000256" key="1">
    <source>
        <dbReference type="SAM" id="Phobius"/>
    </source>
</evidence>
<dbReference type="EMBL" id="JBHSCR010000034">
    <property type="protein sequence ID" value="MFC4349599.1"/>
    <property type="molecule type" value="Genomic_DNA"/>
</dbReference>
<keyword evidence="1" id="KW-1133">Transmembrane helix</keyword>
<reference evidence="3" key="1">
    <citation type="journal article" date="2019" name="Int. J. Syst. Evol. Microbiol.">
        <title>The Global Catalogue of Microorganisms (GCM) 10K type strain sequencing project: providing services to taxonomists for standard genome sequencing and annotation.</title>
        <authorList>
            <consortium name="The Broad Institute Genomics Platform"/>
            <consortium name="The Broad Institute Genome Sequencing Center for Infectious Disease"/>
            <person name="Wu L."/>
            <person name="Ma J."/>
        </authorList>
    </citation>
    <scope>NUCLEOTIDE SEQUENCE [LARGE SCALE GENOMIC DNA]</scope>
    <source>
        <strain evidence="3">CGMCC 1.15304</strain>
    </source>
</reference>
<keyword evidence="1" id="KW-0812">Transmembrane</keyword>
<evidence type="ECO:0008006" key="4">
    <source>
        <dbReference type="Google" id="ProtNLM"/>
    </source>
</evidence>
<sequence length="228" mass="26247">MYRVLSKKLIVIAIVWLGIGVGYFFNVISDLFHMELRTALIPVVVWLLINTLLLRAVWRKLWSWFPMLGKIIFPDLNGDWVVTLNSNWPRVSQLLDAASSKTEGIDMASCRDMDLATLSSMTLRARIDQSWFGMEMRLYNPAQNTPIEDSHTILIEPIKANGLKKPGICYMYRQTNKTDNVADDVEFDGSARLQYDADSDCLEGYFWSNRMWRRAMCTAGTITFTRLE</sequence>